<gene>
    <name evidence="2" type="ORF">BpHYR1_036560</name>
</gene>
<dbReference type="PANTHER" id="PTHR22753:SF14">
    <property type="entry name" value="MONOACYLGLYCEROL_DIACYLGLYCEROL O-ACYLTRANSFERASE"/>
    <property type="match status" value="1"/>
</dbReference>
<comment type="caution">
    <text evidence="2">The sequence shown here is derived from an EMBL/GenBank/DDBJ whole genome shotgun (WGS) entry which is preliminary data.</text>
</comment>
<dbReference type="PANTHER" id="PTHR22753">
    <property type="entry name" value="TRANSMEMBRANE PROTEIN 68"/>
    <property type="match status" value="1"/>
</dbReference>
<proteinExistence type="predicted"/>
<name>A0A3M7Q073_BRAPC</name>
<dbReference type="SUPFAM" id="SSF69593">
    <property type="entry name" value="Glycerol-3-phosphate (1)-acyltransferase"/>
    <property type="match status" value="1"/>
</dbReference>
<dbReference type="GO" id="GO:0016020">
    <property type="term" value="C:membrane"/>
    <property type="evidence" value="ECO:0007669"/>
    <property type="project" value="TreeGrafter"/>
</dbReference>
<feature type="domain" description="Phospholipid/glycerol acyltransferase" evidence="1">
    <location>
        <begin position="33"/>
        <end position="89"/>
    </location>
</feature>
<keyword evidence="3" id="KW-1185">Reference proteome</keyword>
<evidence type="ECO:0000259" key="1">
    <source>
        <dbReference type="Pfam" id="PF01553"/>
    </source>
</evidence>
<dbReference type="Proteomes" id="UP000276133">
    <property type="component" value="Unassembled WGS sequence"/>
</dbReference>
<organism evidence="2 3">
    <name type="scientific">Brachionus plicatilis</name>
    <name type="common">Marine rotifer</name>
    <name type="synonym">Brachionus muelleri</name>
    <dbReference type="NCBI Taxonomy" id="10195"/>
    <lineage>
        <taxon>Eukaryota</taxon>
        <taxon>Metazoa</taxon>
        <taxon>Spiralia</taxon>
        <taxon>Gnathifera</taxon>
        <taxon>Rotifera</taxon>
        <taxon>Eurotatoria</taxon>
        <taxon>Monogononta</taxon>
        <taxon>Pseudotrocha</taxon>
        <taxon>Ploima</taxon>
        <taxon>Brachionidae</taxon>
        <taxon>Brachionus</taxon>
    </lineage>
</organism>
<keyword evidence="2" id="KW-0472">Membrane</keyword>
<dbReference type="OrthoDB" id="44277at2759"/>
<dbReference type="AlphaFoldDB" id="A0A3M7Q073"/>
<sequence length="143" mass="15961">MSKSKGKHIVCSFQNFLKPLGYQTFLEGVEHIPGTIDSCVSMLKKGEIFLIYPGGVNEGLKSNGYNLLWKANAGFAKLAQQAKVPVIPLFTKNTRQVSAEISFIGKLIPIGWFPVKLQTFVGERIEYNENRSVEELVSMSQSY</sequence>
<dbReference type="InterPro" id="IPR002123">
    <property type="entry name" value="Plipid/glycerol_acylTrfase"/>
</dbReference>
<dbReference type="STRING" id="10195.A0A3M7Q073"/>
<evidence type="ECO:0000313" key="3">
    <source>
        <dbReference type="Proteomes" id="UP000276133"/>
    </source>
</evidence>
<reference evidence="2 3" key="1">
    <citation type="journal article" date="2018" name="Sci. Rep.">
        <title>Genomic signatures of local adaptation to the degree of environmental predictability in rotifers.</title>
        <authorList>
            <person name="Franch-Gras L."/>
            <person name="Hahn C."/>
            <person name="Garcia-Roger E.M."/>
            <person name="Carmona M.J."/>
            <person name="Serra M."/>
            <person name="Gomez A."/>
        </authorList>
    </citation>
    <scope>NUCLEOTIDE SEQUENCE [LARGE SCALE GENOMIC DNA]</scope>
    <source>
        <strain evidence="2">HYR1</strain>
    </source>
</reference>
<evidence type="ECO:0000313" key="2">
    <source>
        <dbReference type="EMBL" id="RNA04395.1"/>
    </source>
</evidence>
<keyword evidence="2" id="KW-0812">Transmembrane</keyword>
<protein>
    <submittedName>
        <fullName evidence="2">Transmembrane 68</fullName>
    </submittedName>
</protein>
<dbReference type="GO" id="GO:0016746">
    <property type="term" value="F:acyltransferase activity"/>
    <property type="evidence" value="ECO:0007669"/>
    <property type="project" value="InterPro"/>
</dbReference>
<dbReference type="EMBL" id="REGN01008123">
    <property type="protein sequence ID" value="RNA04395.1"/>
    <property type="molecule type" value="Genomic_DNA"/>
</dbReference>
<dbReference type="Pfam" id="PF01553">
    <property type="entry name" value="Acyltransferase"/>
    <property type="match status" value="1"/>
</dbReference>
<accession>A0A3M7Q073</accession>